<feature type="domain" description="F-box" evidence="1">
    <location>
        <begin position="1"/>
        <end position="48"/>
    </location>
</feature>
<dbReference type="InterPro" id="IPR011047">
    <property type="entry name" value="Quinoprotein_ADH-like_sf"/>
</dbReference>
<evidence type="ECO:0000313" key="3">
    <source>
        <dbReference type="RefSeq" id="XP_014668290.1"/>
    </source>
</evidence>
<dbReference type="Gene3D" id="1.20.1280.50">
    <property type="match status" value="1"/>
</dbReference>
<name>A0ABM1E7W9_PRICU</name>
<reference evidence="3" key="1">
    <citation type="submission" date="2025-08" db="UniProtKB">
        <authorList>
            <consortium name="RefSeq"/>
        </authorList>
    </citation>
    <scope>IDENTIFICATION</scope>
</reference>
<dbReference type="Proteomes" id="UP000695022">
    <property type="component" value="Unplaced"/>
</dbReference>
<dbReference type="RefSeq" id="XP_014668290.1">
    <property type="nucleotide sequence ID" value="XM_014812804.1"/>
</dbReference>
<dbReference type="SUPFAM" id="SSF50998">
    <property type="entry name" value="Quinoprotein alcohol dehydrogenase-like"/>
    <property type="match status" value="1"/>
</dbReference>
<proteinExistence type="predicted"/>
<evidence type="ECO:0000313" key="2">
    <source>
        <dbReference type="Proteomes" id="UP000695022"/>
    </source>
</evidence>
<gene>
    <name evidence="3" type="primary">LOC106809641</name>
</gene>
<dbReference type="InterPro" id="IPR015943">
    <property type="entry name" value="WD40/YVTN_repeat-like_dom_sf"/>
</dbReference>
<sequence length="509" mass="57365">MTRITNLPDNTLMVVFRLLDGRSLASCQNTCVFWYNIIASWSDAWKACVLAEIEPFVVWFLFCQHWGLRMQEYSVIWTNPCLNYRQFNVHVVNGLANRAESELSSLANETLRSDTYKVPSLLSRKSNVDCKNGVGLTYCCCRTPSSITINNNKQLWKRVYSTWCRSAKLESCVRLTKLINSQRKITTVKAIGDFIVAGEYDGVVSLWNSISCRELGRCKRHKQKVGDIALYRITDDSHTEHECWCARCHIVIALTVSPQCDNIALSWINLRLGSIEAAKDINHTATGYYSVSCGKEMFAVRNIQNRLVVWNIETVFHEEKPQPVIDTCIPTPRCISLWSETIYCLDEHRAVTCALDGSNAIRWQPTVPAQNTIWKDRGIVVCGPLFIAVNGFNIWLALCGHKFNHFAVQHAGMQLSLATVCGNLLAVGTEDGQVYIYFMNISSLTKTVQINPNCPVARVKLDRQVFGLELGLGADGTYYLVAMTTDGMLLNRWLQQSDSIAPAIPPLRV</sequence>
<organism evidence="2 3">
    <name type="scientific">Priapulus caudatus</name>
    <name type="common">Priapulid worm</name>
    <dbReference type="NCBI Taxonomy" id="37621"/>
    <lineage>
        <taxon>Eukaryota</taxon>
        <taxon>Metazoa</taxon>
        <taxon>Ecdysozoa</taxon>
        <taxon>Scalidophora</taxon>
        <taxon>Priapulida</taxon>
        <taxon>Priapulimorpha</taxon>
        <taxon>Priapulimorphida</taxon>
        <taxon>Priapulidae</taxon>
        <taxon>Priapulus</taxon>
    </lineage>
</organism>
<dbReference type="GeneID" id="106809641"/>
<dbReference type="Gene3D" id="2.130.10.10">
    <property type="entry name" value="YVTN repeat-like/Quinoprotein amine dehydrogenase"/>
    <property type="match status" value="1"/>
</dbReference>
<dbReference type="InterPro" id="IPR001810">
    <property type="entry name" value="F-box_dom"/>
</dbReference>
<protein>
    <submittedName>
        <fullName evidence="3">Uncharacterized protein LOC106809641</fullName>
    </submittedName>
</protein>
<dbReference type="CDD" id="cd09917">
    <property type="entry name" value="F-box_SF"/>
    <property type="match status" value="1"/>
</dbReference>
<evidence type="ECO:0000259" key="1">
    <source>
        <dbReference type="PROSITE" id="PS50181"/>
    </source>
</evidence>
<accession>A0ABM1E7W9</accession>
<dbReference type="InterPro" id="IPR036047">
    <property type="entry name" value="F-box-like_dom_sf"/>
</dbReference>
<dbReference type="SUPFAM" id="SSF81383">
    <property type="entry name" value="F-box domain"/>
    <property type="match status" value="1"/>
</dbReference>
<dbReference type="PROSITE" id="PS50181">
    <property type="entry name" value="FBOX"/>
    <property type="match status" value="1"/>
</dbReference>
<keyword evidence="2" id="KW-1185">Reference proteome</keyword>